<dbReference type="Pfam" id="PF18962">
    <property type="entry name" value="Por_Secre_tail"/>
    <property type="match status" value="1"/>
</dbReference>
<comment type="caution">
    <text evidence="3">The sequence shown here is derived from an EMBL/GenBank/DDBJ whole genome shotgun (WGS) entry which is preliminary data.</text>
</comment>
<protein>
    <recommendedName>
        <fullName evidence="2">Secretion system C-terminal sorting domain-containing protein</fullName>
    </recommendedName>
</protein>
<organism evidence="3 4">
    <name type="scientific">candidate division WOR-3 bacterium</name>
    <dbReference type="NCBI Taxonomy" id="2052148"/>
    <lineage>
        <taxon>Bacteria</taxon>
        <taxon>Bacteria division WOR-3</taxon>
    </lineage>
</organism>
<evidence type="ECO:0000313" key="3">
    <source>
        <dbReference type="EMBL" id="RKX68643.1"/>
    </source>
</evidence>
<evidence type="ECO:0000256" key="1">
    <source>
        <dbReference type="SAM" id="MobiDB-lite"/>
    </source>
</evidence>
<dbReference type="InterPro" id="IPR026444">
    <property type="entry name" value="Secre_tail"/>
</dbReference>
<sequence>MIQIPYESYAKDRKVRIEFRNVEGPFAAKAGLVLLCLDHKSRGGGGGQSGGKEASQAPELQIGPNPTRGRLSLDFSLSNPSLVKISLFDLTGRRVAVLHDRKLTSGKYSLTLMFPEKISSGVYFLIVETNGRSSSRKVVLRR</sequence>
<evidence type="ECO:0000259" key="2">
    <source>
        <dbReference type="Pfam" id="PF18962"/>
    </source>
</evidence>
<dbReference type="EMBL" id="QNBE01000142">
    <property type="protein sequence ID" value="RKX68643.1"/>
    <property type="molecule type" value="Genomic_DNA"/>
</dbReference>
<accession>A0A660SD98</accession>
<dbReference type="NCBIfam" id="TIGR04183">
    <property type="entry name" value="Por_Secre_tail"/>
    <property type="match status" value="1"/>
</dbReference>
<reference evidence="3 4" key="1">
    <citation type="submission" date="2018-06" db="EMBL/GenBank/DDBJ databases">
        <title>Extensive metabolic versatility and redundancy in microbially diverse, dynamic hydrothermal sediments.</title>
        <authorList>
            <person name="Dombrowski N."/>
            <person name="Teske A."/>
            <person name="Baker B.J."/>
        </authorList>
    </citation>
    <scope>NUCLEOTIDE SEQUENCE [LARGE SCALE GENOMIC DNA]</scope>
    <source>
        <strain evidence="3">B36_G15</strain>
    </source>
</reference>
<feature type="domain" description="Secretion system C-terminal sorting" evidence="2">
    <location>
        <begin position="64"/>
        <end position="139"/>
    </location>
</feature>
<feature type="region of interest" description="Disordered" evidence="1">
    <location>
        <begin position="42"/>
        <end position="66"/>
    </location>
</feature>
<dbReference type="AlphaFoldDB" id="A0A660SD98"/>
<dbReference type="Proteomes" id="UP000268469">
    <property type="component" value="Unassembled WGS sequence"/>
</dbReference>
<evidence type="ECO:0000313" key="4">
    <source>
        <dbReference type="Proteomes" id="UP000268469"/>
    </source>
</evidence>
<proteinExistence type="predicted"/>
<name>A0A660SD98_UNCW3</name>
<gene>
    <name evidence="3" type="ORF">DRP53_10315</name>
</gene>